<keyword evidence="4" id="KW-1185">Reference proteome</keyword>
<dbReference type="InterPro" id="IPR008936">
    <property type="entry name" value="Rho_GTPase_activation_prot"/>
</dbReference>
<dbReference type="Proteomes" id="UP001217089">
    <property type="component" value="Unassembled WGS sequence"/>
</dbReference>
<dbReference type="Gene3D" id="1.10.555.10">
    <property type="entry name" value="Rho GTPase activation protein"/>
    <property type="match status" value="1"/>
</dbReference>
<feature type="domain" description="Rho-GAP" evidence="2">
    <location>
        <begin position="27"/>
        <end position="217"/>
    </location>
</feature>
<proteinExistence type="predicted"/>
<feature type="compositionally biased region" description="Basic and acidic residues" evidence="1">
    <location>
        <begin position="244"/>
        <end position="253"/>
    </location>
</feature>
<feature type="region of interest" description="Disordered" evidence="1">
    <location>
        <begin position="244"/>
        <end position="274"/>
    </location>
</feature>
<protein>
    <recommendedName>
        <fullName evidence="2">Rho-GAP domain-containing protein</fullName>
    </recommendedName>
</protein>
<dbReference type="SMART" id="SM00324">
    <property type="entry name" value="RhoGAP"/>
    <property type="match status" value="1"/>
</dbReference>
<evidence type="ECO:0000313" key="4">
    <source>
        <dbReference type="Proteomes" id="UP001217089"/>
    </source>
</evidence>
<reference evidence="3 4" key="1">
    <citation type="submission" date="2022-12" db="EMBL/GenBank/DDBJ databases">
        <title>Chromosome-level genome of Tegillarca granosa.</title>
        <authorList>
            <person name="Kim J."/>
        </authorList>
    </citation>
    <scope>NUCLEOTIDE SEQUENCE [LARGE SCALE GENOMIC DNA]</scope>
    <source>
        <strain evidence="3">Teg-2019</strain>
        <tissue evidence="3">Adductor muscle</tissue>
    </source>
</reference>
<dbReference type="InterPro" id="IPR039102">
    <property type="entry name" value="FAM13"/>
</dbReference>
<dbReference type="Pfam" id="PF00620">
    <property type="entry name" value="RhoGAP"/>
    <property type="match status" value="1"/>
</dbReference>
<dbReference type="PANTHER" id="PTHR15904">
    <property type="entry name" value="FAM13"/>
    <property type="match status" value="1"/>
</dbReference>
<organism evidence="3 4">
    <name type="scientific">Tegillarca granosa</name>
    <name type="common">Malaysian cockle</name>
    <name type="synonym">Anadara granosa</name>
    <dbReference type="NCBI Taxonomy" id="220873"/>
    <lineage>
        <taxon>Eukaryota</taxon>
        <taxon>Metazoa</taxon>
        <taxon>Spiralia</taxon>
        <taxon>Lophotrochozoa</taxon>
        <taxon>Mollusca</taxon>
        <taxon>Bivalvia</taxon>
        <taxon>Autobranchia</taxon>
        <taxon>Pteriomorphia</taxon>
        <taxon>Arcoida</taxon>
        <taxon>Arcoidea</taxon>
        <taxon>Arcidae</taxon>
        <taxon>Tegillarca</taxon>
    </lineage>
</organism>
<evidence type="ECO:0000313" key="3">
    <source>
        <dbReference type="EMBL" id="KAJ8318633.1"/>
    </source>
</evidence>
<gene>
    <name evidence="3" type="ORF">KUTeg_003724</name>
</gene>
<accession>A0ABQ9FMY0</accession>
<feature type="region of interest" description="Disordered" evidence="1">
    <location>
        <begin position="316"/>
        <end position="391"/>
    </location>
</feature>
<feature type="compositionally biased region" description="Low complexity" evidence="1">
    <location>
        <begin position="460"/>
        <end position="472"/>
    </location>
</feature>
<dbReference type="PROSITE" id="PS50238">
    <property type="entry name" value="RHOGAP"/>
    <property type="match status" value="1"/>
</dbReference>
<sequence>MDRVKKLLSPGTSKKLMTNGGNRIFGVPLEELVLRATTGCKVPFLVHRICDFIENKGFHHEGIFRINGNAKIVEKLKTSFDVHGDANLEDEDDIMAVAGLLKLFLRELPDSVVPQHMTRQFVSIQEAYKNDNKGCINQIKQTVSELPEENYNLLKYLLRFLVVIAHNEKTNKMSPMSLAIVFGPNLFRCDQGIGGLKDQGTINQIVFKFIVHYESIFAGVNEELPVVEWNKPEIYDVNVNQSNHDHEEWDHSEGSSSTPLGRPLSPRFSDDETAGRASPFVLDRAVERVIAMTITENLFGDEDKSIANSIEFTKDLTNGDEGLESTDAGSTDKDDTKRDTETKSDEDAEFGSIKRNSATLSSFKRASGPLNRRSPSRKHRNSSGDPDMDNEVEDLLTDVSNKLKNNVKLPSDTTDNEKNPSENLHPEDKVPIHHPVPKPRVAFLELTNNTGDINHRTSPDDTSPNRSPNNNRKPFIPPLDLTTLHEHVDSQDPILAHKGQSVSYQRAKTKINGEDGDDLQVILSPRTNKLTKRKHE</sequence>
<comment type="caution">
    <text evidence="3">The sequence shown here is derived from an EMBL/GenBank/DDBJ whole genome shotgun (WGS) entry which is preliminary data.</text>
</comment>
<evidence type="ECO:0000259" key="2">
    <source>
        <dbReference type="PROSITE" id="PS50238"/>
    </source>
</evidence>
<dbReference type="SUPFAM" id="SSF48350">
    <property type="entry name" value="GTPase activation domain, GAP"/>
    <property type="match status" value="1"/>
</dbReference>
<evidence type="ECO:0000256" key="1">
    <source>
        <dbReference type="SAM" id="MobiDB-lite"/>
    </source>
</evidence>
<feature type="compositionally biased region" description="Basic and acidic residues" evidence="1">
    <location>
        <begin position="330"/>
        <end position="345"/>
    </location>
</feature>
<feature type="region of interest" description="Disordered" evidence="1">
    <location>
        <begin position="404"/>
        <end position="435"/>
    </location>
</feature>
<dbReference type="EMBL" id="JARBDR010000214">
    <property type="protein sequence ID" value="KAJ8318633.1"/>
    <property type="molecule type" value="Genomic_DNA"/>
</dbReference>
<feature type="compositionally biased region" description="Polar residues" evidence="1">
    <location>
        <begin position="354"/>
        <end position="364"/>
    </location>
</feature>
<feature type="region of interest" description="Disordered" evidence="1">
    <location>
        <begin position="450"/>
        <end position="474"/>
    </location>
</feature>
<dbReference type="PANTHER" id="PTHR15904:SF17">
    <property type="entry name" value="RHO-GAP DOMAIN-CONTAINING PROTEIN"/>
    <property type="match status" value="1"/>
</dbReference>
<feature type="compositionally biased region" description="Basic and acidic residues" evidence="1">
    <location>
        <begin position="415"/>
        <end position="431"/>
    </location>
</feature>
<dbReference type="InterPro" id="IPR000198">
    <property type="entry name" value="RhoGAP_dom"/>
</dbReference>
<name>A0ABQ9FMY0_TEGGR</name>